<dbReference type="Proteomes" id="UP000092154">
    <property type="component" value="Unassembled WGS sequence"/>
</dbReference>
<sequence length="299" mass="33656">MASKFLDKLYILNVIIDYRQQPTEYVRVAPLTVWVLDYFLTLDHEVHFYTSKKGWGIPLILFLLTRYIPAVLTSVAIYNDLSPSVDTNQCTINYSIVFTGSFLVMMASEGLLLMRALVLWYNYRFVKVTLIVLYSIVVMAMLACDIAFSSLINATCTQSNPPSDLDLEITMLVTHLIVGLFCSVYFFEFVIVMSTVIYAMRSRYAGRLVSKLTHGSLFYISVLLAASTANITLCLLPVANGETAMLNMFEIVLHGTLACRIFFRLREASERLGDFGTTVFSSEIRFADTFPSSTIKSVA</sequence>
<gene>
    <name evidence="3" type="ORF">K503DRAFT_869308</name>
</gene>
<evidence type="ECO:0000256" key="1">
    <source>
        <dbReference type="SAM" id="Phobius"/>
    </source>
</evidence>
<keyword evidence="1" id="KW-0472">Membrane</keyword>
<dbReference type="InParanoid" id="A0A1B7MMJ4"/>
<feature type="transmembrane region" description="Helical" evidence="1">
    <location>
        <begin position="125"/>
        <end position="152"/>
    </location>
</feature>
<dbReference type="EMBL" id="KV448700">
    <property type="protein sequence ID" value="OAX33824.1"/>
    <property type="molecule type" value="Genomic_DNA"/>
</dbReference>
<dbReference type="Pfam" id="PF20151">
    <property type="entry name" value="DUF6533"/>
    <property type="match status" value="1"/>
</dbReference>
<accession>A0A1B7MMJ4</accession>
<keyword evidence="4" id="KW-1185">Reference proteome</keyword>
<feature type="domain" description="DUF6533" evidence="2">
    <location>
        <begin position="25"/>
        <end position="69"/>
    </location>
</feature>
<evidence type="ECO:0000259" key="2">
    <source>
        <dbReference type="Pfam" id="PF20151"/>
    </source>
</evidence>
<name>A0A1B7MMJ4_9AGAM</name>
<feature type="transmembrane region" description="Helical" evidence="1">
    <location>
        <begin position="59"/>
        <end position="79"/>
    </location>
</feature>
<feature type="transmembrane region" description="Helical" evidence="1">
    <location>
        <begin position="91"/>
        <end position="113"/>
    </location>
</feature>
<evidence type="ECO:0000313" key="3">
    <source>
        <dbReference type="EMBL" id="OAX33824.1"/>
    </source>
</evidence>
<dbReference type="OrthoDB" id="2958007at2759"/>
<feature type="transmembrane region" description="Helical" evidence="1">
    <location>
        <begin position="172"/>
        <end position="197"/>
    </location>
</feature>
<keyword evidence="1" id="KW-1133">Transmembrane helix</keyword>
<dbReference type="InterPro" id="IPR045340">
    <property type="entry name" value="DUF6533"/>
</dbReference>
<reference evidence="3 4" key="1">
    <citation type="submission" date="2016-06" db="EMBL/GenBank/DDBJ databases">
        <title>Comparative genomics of the ectomycorrhizal sister species Rhizopogon vinicolor and Rhizopogon vesiculosus (Basidiomycota: Boletales) reveals a divergence of the mating type B locus.</title>
        <authorList>
            <consortium name="DOE Joint Genome Institute"/>
            <person name="Mujic A.B."/>
            <person name="Kuo A."/>
            <person name="Tritt A."/>
            <person name="Lipzen A."/>
            <person name="Chen C."/>
            <person name="Johnson J."/>
            <person name="Sharma A."/>
            <person name="Barry K."/>
            <person name="Grigoriev I.V."/>
            <person name="Spatafora J.W."/>
        </authorList>
    </citation>
    <scope>NUCLEOTIDE SEQUENCE [LARGE SCALE GENOMIC DNA]</scope>
    <source>
        <strain evidence="3 4">AM-OR11-026</strain>
    </source>
</reference>
<dbReference type="AlphaFoldDB" id="A0A1B7MMJ4"/>
<keyword evidence="1" id="KW-0812">Transmembrane</keyword>
<evidence type="ECO:0000313" key="4">
    <source>
        <dbReference type="Proteomes" id="UP000092154"/>
    </source>
</evidence>
<organism evidence="3 4">
    <name type="scientific">Rhizopogon vinicolor AM-OR11-026</name>
    <dbReference type="NCBI Taxonomy" id="1314800"/>
    <lineage>
        <taxon>Eukaryota</taxon>
        <taxon>Fungi</taxon>
        <taxon>Dikarya</taxon>
        <taxon>Basidiomycota</taxon>
        <taxon>Agaricomycotina</taxon>
        <taxon>Agaricomycetes</taxon>
        <taxon>Agaricomycetidae</taxon>
        <taxon>Boletales</taxon>
        <taxon>Suillineae</taxon>
        <taxon>Rhizopogonaceae</taxon>
        <taxon>Rhizopogon</taxon>
    </lineage>
</organism>
<protein>
    <recommendedName>
        <fullName evidence="2">DUF6533 domain-containing protein</fullName>
    </recommendedName>
</protein>
<proteinExistence type="predicted"/>
<feature type="transmembrane region" description="Helical" evidence="1">
    <location>
        <begin position="217"/>
        <end position="238"/>
    </location>
</feature>
<dbReference type="STRING" id="1314800.A0A1B7MMJ4"/>